<dbReference type="Pfam" id="PF10710">
    <property type="entry name" value="DUF2512"/>
    <property type="match status" value="1"/>
</dbReference>
<organism evidence="2">
    <name type="scientific">bioreactor metagenome</name>
    <dbReference type="NCBI Taxonomy" id="1076179"/>
    <lineage>
        <taxon>unclassified sequences</taxon>
        <taxon>metagenomes</taxon>
        <taxon>ecological metagenomes</taxon>
    </lineage>
</organism>
<gene>
    <name evidence="2" type="ORF">SDC9_182685</name>
</gene>
<accession>A0A645H884</accession>
<evidence type="ECO:0008006" key="3">
    <source>
        <dbReference type="Google" id="ProtNLM"/>
    </source>
</evidence>
<keyword evidence="1" id="KW-0812">Transmembrane</keyword>
<feature type="transmembrane region" description="Helical" evidence="1">
    <location>
        <begin position="60"/>
        <end position="79"/>
    </location>
</feature>
<proteinExistence type="predicted"/>
<feature type="transmembrane region" description="Helical" evidence="1">
    <location>
        <begin position="33"/>
        <end position="53"/>
    </location>
</feature>
<comment type="caution">
    <text evidence="2">The sequence shown here is derived from an EMBL/GenBank/DDBJ whole genome shotgun (WGS) entry which is preliminary data.</text>
</comment>
<dbReference type="EMBL" id="VSSQ01088612">
    <property type="protein sequence ID" value="MPN35188.1"/>
    <property type="molecule type" value="Genomic_DNA"/>
</dbReference>
<sequence>MRHIIALLIKFAMIAIALEVVLGMLTTLTFTDILYIAATVTILAYIVGDIFVLSMTNNTIATITDVGLTLVTIYAFNYAWNISRISLTDSLIAAVVVGVGEWFFHKYVANNVFLSREK</sequence>
<reference evidence="2" key="1">
    <citation type="submission" date="2019-08" db="EMBL/GenBank/DDBJ databases">
        <authorList>
            <person name="Kucharzyk K."/>
            <person name="Murdoch R.W."/>
            <person name="Higgins S."/>
            <person name="Loffler F."/>
        </authorList>
    </citation>
    <scope>NUCLEOTIDE SEQUENCE</scope>
</reference>
<keyword evidence="1" id="KW-0472">Membrane</keyword>
<dbReference type="InterPro" id="IPR019649">
    <property type="entry name" value="DUF2512"/>
</dbReference>
<evidence type="ECO:0000313" key="2">
    <source>
        <dbReference type="EMBL" id="MPN35188.1"/>
    </source>
</evidence>
<feature type="transmembrane region" description="Helical" evidence="1">
    <location>
        <begin position="7"/>
        <end position="27"/>
    </location>
</feature>
<protein>
    <recommendedName>
        <fullName evidence="3">DUF2512 family protein</fullName>
    </recommendedName>
</protein>
<evidence type="ECO:0000256" key="1">
    <source>
        <dbReference type="SAM" id="Phobius"/>
    </source>
</evidence>
<name>A0A645H884_9ZZZZ</name>
<keyword evidence="1" id="KW-1133">Transmembrane helix</keyword>
<feature type="transmembrane region" description="Helical" evidence="1">
    <location>
        <begin position="91"/>
        <end position="109"/>
    </location>
</feature>
<dbReference type="AlphaFoldDB" id="A0A645H884"/>